<protein>
    <submittedName>
        <fullName evidence="1">Putative transposase</fullName>
    </submittedName>
</protein>
<name>A0A1H8VB43_9BRAD</name>
<evidence type="ECO:0000313" key="2">
    <source>
        <dbReference type="Proteomes" id="UP000199615"/>
    </source>
</evidence>
<keyword evidence="2" id="KW-1185">Reference proteome</keyword>
<dbReference type="EMBL" id="FODT01000008">
    <property type="protein sequence ID" value="SEP12494.1"/>
    <property type="molecule type" value="Genomic_DNA"/>
</dbReference>
<dbReference type="RefSeq" id="WP_430715340.1">
    <property type="nucleotide sequence ID" value="NZ_FODT01000008.1"/>
</dbReference>
<dbReference type="AlphaFoldDB" id="A0A1H8VB43"/>
<organism evidence="1 2">
    <name type="scientific">Rhodopseudomonas pseudopalustris</name>
    <dbReference type="NCBI Taxonomy" id="1513892"/>
    <lineage>
        <taxon>Bacteria</taxon>
        <taxon>Pseudomonadati</taxon>
        <taxon>Pseudomonadota</taxon>
        <taxon>Alphaproteobacteria</taxon>
        <taxon>Hyphomicrobiales</taxon>
        <taxon>Nitrobacteraceae</taxon>
        <taxon>Rhodopseudomonas</taxon>
    </lineage>
</organism>
<proteinExistence type="predicted"/>
<reference evidence="2" key="1">
    <citation type="submission" date="2016-10" db="EMBL/GenBank/DDBJ databases">
        <authorList>
            <person name="Varghese N."/>
            <person name="Submissions S."/>
        </authorList>
    </citation>
    <scope>NUCLEOTIDE SEQUENCE [LARGE SCALE GENOMIC DNA]</scope>
    <source>
        <strain evidence="2">DSM 123</strain>
    </source>
</reference>
<accession>A0A1H8VB43</accession>
<gene>
    <name evidence="1" type="ORF">SAMN05444123_108165</name>
</gene>
<dbReference type="Proteomes" id="UP000199615">
    <property type="component" value="Unassembled WGS sequence"/>
</dbReference>
<sequence length="44" mass="4721">MKASKFAEVQIAFVLRQAEVGTPIAEMPKAGISQATYLGPRRSA</sequence>
<evidence type="ECO:0000313" key="1">
    <source>
        <dbReference type="EMBL" id="SEP12494.1"/>
    </source>
</evidence>